<dbReference type="InterPro" id="IPR016181">
    <property type="entry name" value="Acyl_CoA_acyltransferase"/>
</dbReference>
<evidence type="ECO:0000256" key="2">
    <source>
        <dbReference type="ARBA" id="ARBA00023315"/>
    </source>
</evidence>
<dbReference type="EMBL" id="BMLF01000002">
    <property type="protein sequence ID" value="GGM01984.1"/>
    <property type="molecule type" value="Genomic_DNA"/>
</dbReference>
<name>A0A917SWU2_9RHOB</name>
<keyword evidence="1" id="KW-0808">Transferase</keyword>
<dbReference type="SUPFAM" id="SSF55729">
    <property type="entry name" value="Acyl-CoA N-acyltransferases (Nat)"/>
    <property type="match status" value="1"/>
</dbReference>
<dbReference type="PANTHER" id="PTHR43877:SF2">
    <property type="entry name" value="AMINOALKYLPHOSPHONATE N-ACETYLTRANSFERASE-RELATED"/>
    <property type="match status" value="1"/>
</dbReference>
<proteinExistence type="predicted"/>
<dbReference type="InterPro" id="IPR050832">
    <property type="entry name" value="Bact_Acetyltransf"/>
</dbReference>
<keyword evidence="5" id="KW-1185">Reference proteome</keyword>
<gene>
    <name evidence="4" type="ORF">GCM10011534_24760</name>
</gene>
<dbReference type="InterPro" id="IPR000182">
    <property type="entry name" value="GNAT_dom"/>
</dbReference>
<evidence type="ECO:0000259" key="3">
    <source>
        <dbReference type="PROSITE" id="PS51186"/>
    </source>
</evidence>
<protein>
    <submittedName>
        <fullName evidence="4">Acetyltransferase</fullName>
    </submittedName>
</protein>
<dbReference type="PROSITE" id="PS51186">
    <property type="entry name" value="GNAT"/>
    <property type="match status" value="1"/>
</dbReference>
<dbReference type="CDD" id="cd04301">
    <property type="entry name" value="NAT_SF"/>
    <property type="match status" value="1"/>
</dbReference>
<reference evidence="4" key="2">
    <citation type="submission" date="2020-09" db="EMBL/GenBank/DDBJ databases">
        <authorList>
            <person name="Sun Q."/>
            <person name="Zhou Y."/>
        </authorList>
    </citation>
    <scope>NUCLEOTIDE SEQUENCE</scope>
    <source>
        <strain evidence="4">CGMCC 1.6293</strain>
    </source>
</reference>
<accession>A0A917SWU2</accession>
<dbReference type="Proteomes" id="UP000649829">
    <property type="component" value="Unassembled WGS sequence"/>
</dbReference>
<dbReference type="Pfam" id="PF00583">
    <property type="entry name" value="Acetyltransf_1"/>
    <property type="match status" value="1"/>
</dbReference>
<dbReference type="Gene3D" id="3.40.630.30">
    <property type="match status" value="1"/>
</dbReference>
<evidence type="ECO:0000256" key="1">
    <source>
        <dbReference type="ARBA" id="ARBA00022679"/>
    </source>
</evidence>
<reference evidence="4" key="1">
    <citation type="journal article" date="2014" name="Int. J. Syst. Evol. Microbiol.">
        <title>Complete genome sequence of Corynebacterium casei LMG S-19264T (=DSM 44701T), isolated from a smear-ripened cheese.</title>
        <authorList>
            <consortium name="US DOE Joint Genome Institute (JGI-PGF)"/>
            <person name="Walter F."/>
            <person name="Albersmeier A."/>
            <person name="Kalinowski J."/>
            <person name="Ruckert C."/>
        </authorList>
    </citation>
    <scope>NUCLEOTIDE SEQUENCE</scope>
    <source>
        <strain evidence="4">CGMCC 1.6293</strain>
    </source>
</reference>
<dbReference type="GO" id="GO:0016747">
    <property type="term" value="F:acyltransferase activity, transferring groups other than amino-acyl groups"/>
    <property type="evidence" value="ECO:0007669"/>
    <property type="project" value="InterPro"/>
</dbReference>
<organism evidence="4 5">
    <name type="scientific">Pseudooceanicola nanhaiensis</name>
    <dbReference type="NCBI Taxonomy" id="375761"/>
    <lineage>
        <taxon>Bacteria</taxon>
        <taxon>Pseudomonadati</taxon>
        <taxon>Pseudomonadota</taxon>
        <taxon>Alphaproteobacteria</taxon>
        <taxon>Rhodobacterales</taxon>
        <taxon>Paracoccaceae</taxon>
        <taxon>Pseudooceanicola</taxon>
    </lineage>
</organism>
<comment type="caution">
    <text evidence="4">The sequence shown here is derived from an EMBL/GenBank/DDBJ whole genome shotgun (WGS) entry which is preliminary data.</text>
</comment>
<sequence length="151" mass="16549">MSQSIRLATPEDVPAVARLVREAYAPYVARIGREPGPMGDDYAGLVAAGRVRVSEDAARGLCGVLVLVPQEDAMLLDNIAVAPGAQGLGVGRQLLTEAEAVARTAGFERMRLYTHEKMVENVALYTRIGYRETHRVSEKGFDRVYMEKPLF</sequence>
<dbReference type="RefSeq" id="WP_028287657.1">
    <property type="nucleotide sequence ID" value="NZ_BMLF01000002.1"/>
</dbReference>
<feature type="domain" description="N-acetyltransferase" evidence="3">
    <location>
        <begin position="3"/>
        <end position="151"/>
    </location>
</feature>
<keyword evidence="2" id="KW-0012">Acyltransferase</keyword>
<dbReference type="PANTHER" id="PTHR43877">
    <property type="entry name" value="AMINOALKYLPHOSPHONATE N-ACETYLTRANSFERASE-RELATED-RELATED"/>
    <property type="match status" value="1"/>
</dbReference>
<dbReference type="AlphaFoldDB" id="A0A917SWU2"/>
<evidence type="ECO:0000313" key="5">
    <source>
        <dbReference type="Proteomes" id="UP000649829"/>
    </source>
</evidence>
<evidence type="ECO:0000313" key="4">
    <source>
        <dbReference type="EMBL" id="GGM01984.1"/>
    </source>
</evidence>